<name>A0AAV9X1F6_9PEZI</name>
<dbReference type="AlphaFoldDB" id="A0AAV9X1F6"/>
<dbReference type="EMBL" id="JAVHJO010000012">
    <property type="protein sequence ID" value="KAK6531740.1"/>
    <property type="molecule type" value="Genomic_DNA"/>
</dbReference>
<reference evidence="2 3" key="1">
    <citation type="submission" date="2019-10" db="EMBL/GenBank/DDBJ databases">
        <authorList>
            <person name="Palmer J.M."/>
        </authorList>
    </citation>
    <scope>NUCLEOTIDE SEQUENCE [LARGE SCALE GENOMIC DNA]</scope>
    <source>
        <strain evidence="2 3">TWF694</strain>
    </source>
</reference>
<dbReference type="InterPro" id="IPR011009">
    <property type="entry name" value="Kinase-like_dom_sf"/>
</dbReference>
<evidence type="ECO:0000259" key="1">
    <source>
        <dbReference type="Pfam" id="PF01636"/>
    </source>
</evidence>
<organism evidence="2 3">
    <name type="scientific">Orbilia ellipsospora</name>
    <dbReference type="NCBI Taxonomy" id="2528407"/>
    <lineage>
        <taxon>Eukaryota</taxon>
        <taxon>Fungi</taxon>
        <taxon>Dikarya</taxon>
        <taxon>Ascomycota</taxon>
        <taxon>Pezizomycotina</taxon>
        <taxon>Orbiliomycetes</taxon>
        <taxon>Orbiliales</taxon>
        <taxon>Orbiliaceae</taxon>
        <taxon>Orbilia</taxon>
    </lineage>
</organism>
<sequence>MEAATSTTAERPKLKLLDSAEEVQAYLNAITSPSFPEAFRSPSQVTKLTTGIANGIHRLAYVNTTGSSLPETLILRHSTKYVFEISGRTVVWDLWPFELQALQHVPNTEFVKTPKVYWVDEVNRVILTEDAGPSSQTLKNLLLSDKIPNVDVFTKIGEELGSYLVRLHDWGRDTDVLKQYENKDARTIASWRTYGRLEGALAKSHPDLAESLKLKVKSFCETEQKRPFTANDTVIMGDFWTGNVLVNLDDAGMLKSLYIIDWEMIRPADAATEISQMLAEVWEGGEFGKSSDARDAARSLSFGLCSAYKLGVGALPANMLQDVMLAAGAHAVVWAEIGFANYGDEEKFKVVKDKAANFMWEAFGEKVEPQDWGFAPLSDNVR</sequence>
<feature type="domain" description="Aminoglycoside phosphotransferase" evidence="1">
    <location>
        <begin position="96"/>
        <end position="284"/>
    </location>
</feature>
<evidence type="ECO:0000313" key="3">
    <source>
        <dbReference type="Proteomes" id="UP001365542"/>
    </source>
</evidence>
<keyword evidence="3" id="KW-1185">Reference proteome</keyword>
<proteinExistence type="predicted"/>
<protein>
    <recommendedName>
        <fullName evidence="1">Aminoglycoside phosphotransferase domain-containing protein</fullName>
    </recommendedName>
</protein>
<evidence type="ECO:0000313" key="2">
    <source>
        <dbReference type="EMBL" id="KAK6531740.1"/>
    </source>
</evidence>
<dbReference type="Proteomes" id="UP001365542">
    <property type="component" value="Unassembled WGS sequence"/>
</dbReference>
<comment type="caution">
    <text evidence="2">The sequence shown here is derived from an EMBL/GenBank/DDBJ whole genome shotgun (WGS) entry which is preliminary data.</text>
</comment>
<dbReference type="Gene3D" id="3.90.1200.10">
    <property type="match status" value="1"/>
</dbReference>
<dbReference type="InterPro" id="IPR002575">
    <property type="entry name" value="Aminoglycoside_PTrfase"/>
</dbReference>
<dbReference type="Pfam" id="PF01636">
    <property type="entry name" value="APH"/>
    <property type="match status" value="1"/>
</dbReference>
<accession>A0AAV9X1F6</accession>
<dbReference type="SUPFAM" id="SSF56112">
    <property type="entry name" value="Protein kinase-like (PK-like)"/>
    <property type="match status" value="1"/>
</dbReference>
<gene>
    <name evidence="2" type="ORF">TWF694_002915</name>
</gene>